<dbReference type="GO" id="GO:0030170">
    <property type="term" value="F:pyridoxal phosphate binding"/>
    <property type="evidence" value="ECO:0007669"/>
    <property type="project" value="TreeGrafter"/>
</dbReference>
<dbReference type="InterPro" id="IPR015422">
    <property type="entry name" value="PyrdxlP-dep_Trfase_small"/>
</dbReference>
<keyword evidence="1" id="KW-0032">Aminotransferase</keyword>
<dbReference type="SUPFAM" id="SSF53383">
    <property type="entry name" value="PLP-dependent transferases"/>
    <property type="match status" value="1"/>
</dbReference>
<dbReference type="GO" id="GO:0008483">
    <property type="term" value="F:transaminase activity"/>
    <property type="evidence" value="ECO:0007669"/>
    <property type="project" value="UniProtKB-KW"/>
</dbReference>
<dbReference type="CDD" id="cd00616">
    <property type="entry name" value="AHBA_syn"/>
    <property type="match status" value="1"/>
</dbReference>
<dbReference type="AlphaFoldDB" id="A0A1W1D2J6"/>
<evidence type="ECO:0000313" key="1">
    <source>
        <dbReference type="EMBL" id="SFV74861.1"/>
    </source>
</evidence>
<dbReference type="Gene3D" id="3.40.640.10">
    <property type="entry name" value="Type I PLP-dependent aspartate aminotransferase-like (Major domain)"/>
    <property type="match status" value="1"/>
</dbReference>
<dbReference type="Gene3D" id="3.90.1150.10">
    <property type="entry name" value="Aspartate Aminotransferase, domain 1"/>
    <property type="match status" value="1"/>
</dbReference>
<accession>A0A1W1D2J6</accession>
<dbReference type="PANTHER" id="PTHR30244">
    <property type="entry name" value="TRANSAMINASE"/>
    <property type="match status" value="1"/>
</dbReference>
<dbReference type="PIRSF" id="PIRSF000390">
    <property type="entry name" value="PLP_StrS"/>
    <property type="match status" value="1"/>
</dbReference>
<dbReference type="InterPro" id="IPR015421">
    <property type="entry name" value="PyrdxlP-dep_Trfase_major"/>
</dbReference>
<dbReference type="InterPro" id="IPR000653">
    <property type="entry name" value="DegT/StrS_aminotransferase"/>
</dbReference>
<protein>
    <submittedName>
        <fullName evidence="1">Aminotransferase, DegT/DnrJ/EryC1/StrS family</fullName>
    </submittedName>
</protein>
<dbReference type="GO" id="GO:0000271">
    <property type="term" value="P:polysaccharide biosynthetic process"/>
    <property type="evidence" value="ECO:0007669"/>
    <property type="project" value="TreeGrafter"/>
</dbReference>
<dbReference type="InterPro" id="IPR015424">
    <property type="entry name" value="PyrdxlP-dep_Trfase"/>
</dbReference>
<gene>
    <name evidence="1" type="ORF">MNB_SM-3-789</name>
</gene>
<keyword evidence="1" id="KW-0808">Transferase</keyword>
<dbReference type="EMBL" id="FPHP01000007">
    <property type="protein sequence ID" value="SFV74861.1"/>
    <property type="molecule type" value="Genomic_DNA"/>
</dbReference>
<name>A0A1W1D2J6_9ZZZZ</name>
<organism evidence="1">
    <name type="scientific">hydrothermal vent metagenome</name>
    <dbReference type="NCBI Taxonomy" id="652676"/>
    <lineage>
        <taxon>unclassified sequences</taxon>
        <taxon>metagenomes</taxon>
        <taxon>ecological metagenomes</taxon>
    </lineage>
</organism>
<sequence length="392" mass="44975">MDFKIPFSGRAHSYTQEEKEVVLEALENAIPLTQGKYQEEFQKKFGTYIGSEYCFALNNATAALEISAQLCQFQEGDEFLCPSHTFTASAYPFIKKGAKPIWVDIDKDTRVVSLDTIKKAITPNTKAIVVVHLYGFIIPDIKEIAEFCKANNLLLIEDVAQAMGTEIDGKKAGTFGDFGVFSFHSHKNITTLGEGGMLIVKEKKYANIIPMLRHNGHCAWEIERPNYWTPAMGNVDLPLLNDEYLMPNNYCLGEVECALGAKLLERLDEINAQKRKRALQFIEALAFSHLLTFHKVEDKRHNYHLLVAYVHNNKRDEFMQKMSKEKKIQCVVQYYPLNRYDLYKKLGYGKAECPNADDLFDNMVSFPFHHMMSEEDFLYMLQSTKEVIEELQ</sequence>
<dbReference type="PANTHER" id="PTHR30244:SF34">
    <property type="entry name" value="DTDP-4-AMINO-4,6-DIDEOXYGALACTOSE TRANSAMINASE"/>
    <property type="match status" value="1"/>
</dbReference>
<reference evidence="1" key="1">
    <citation type="submission" date="2016-10" db="EMBL/GenBank/DDBJ databases">
        <authorList>
            <person name="de Groot N.N."/>
        </authorList>
    </citation>
    <scope>NUCLEOTIDE SEQUENCE</scope>
</reference>
<dbReference type="Pfam" id="PF01041">
    <property type="entry name" value="DegT_DnrJ_EryC1"/>
    <property type="match status" value="1"/>
</dbReference>
<proteinExistence type="predicted"/>